<dbReference type="AlphaFoldDB" id="A0A9N8X447"/>
<gene>
    <name evidence="1" type="ORF">LMG31841_04641</name>
</gene>
<sequence>MEIESLLFPVAAILVEPAAEPEWFCRPDHAQAAVICEYGDVRDILLKLPECWTIVSGARVLGLHDDVDITEADPRFNGTLGETGFAVVRHDPAALFVMLMTIGAAEAVLLPKRPFLDRHSFNMCIPGMPDLRRDT</sequence>
<evidence type="ECO:0000313" key="2">
    <source>
        <dbReference type="Proteomes" id="UP000789704"/>
    </source>
</evidence>
<name>A0A9N8X447_9BURK</name>
<proteinExistence type="predicted"/>
<accession>A0A9N8X447</accession>
<organism evidence="1 2">
    <name type="scientific">Paraburkholderia saeva</name>
    <dbReference type="NCBI Taxonomy" id="2777537"/>
    <lineage>
        <taxon>Bacteria</taxon>
        <taxon>Pseudomonadati</taxon>
        <taxon>Pseudomonadota</taxon>
        <taxon>Betaproteobacteria</taxon>
        <taxon>Burkholderiales</taxon>
        <taxon>Burkholderiaceae</taxon>
        <taxon>Paraburkholderia</taxon>
    </lineage>
</organism>
<comment type="caution">
    <text evidence="1">The sequence shown here is derived from an EMBL/GenBank/DDBJ whole genome shotgun (WGS) entry which is preliminary data.</text>
</comment>
<protein>
    <submittedName>
        <fullName evidence="1">Uncharacterized protein</fullName>
    </submittedName>
</protein>
<reference evidence="1" key="1">
    <citation type="submission" date="2021-04" db="EMBL/GenBank/DDBJ databases">
        <authorList>
            <person name="Vanwijnsberghe S."/>
        </authorList>
    </citation>
    <scope>NUCLEOTIDE SEQUENCE</scope>
    <source>
        <strain evidence="1">LMG 31841</strain>
    </source>
</reference>
<dbReference type="EMBL" id="CAJQZC010000010">
    <property type="protein sequence ID" value="CAG4917063.1"/>
    <property type="molecule type" value="Genomic_DNA"/>
</dbReference>
<dbReference type="Proteomes" id="UP000789704">
    <property type="component" value="Unassembled WGS sequence"/>
</dbReference>
<dbReference type="RefSeq" id="WP_228882068.1">
    <property type="nucleotide sequence ID" value="NZ_CAJQYX010000001.1"/>
</dbReference>
<keyword evidence="2" id="KW-1185">Reference proteome</keyword>
<evidence type="ECO:0000313" key="1">
    <source>
        <dbReference type="EMBL" id="CAG4917063.1"/>
    </source>
</evidence>